<accession>A0A318ITK0</accession>
<feature type="transmembrane region" description="Helical" evidence="1">
    <location>
        <begin position="25"/>
        <end position="42"/>
    </location>
</feature>
<sequence>MDKAQRHHHGPLARLSHIIRTRPRLFFAILFGLCMAQALIMLTPMRTLTAYVIGWNAGAGLYLLLALLMMHGADAEQIRHRAARQDEGELAILMLVVLAAVVCLLSIVAELSVAKDLHGGSRGLHIGLSVLTIFTSWLFTQTMFALHYAHQYYVALFRSGKPGLEFPGDEEPNYSDFFYFAAVIGTSGQTADVSFSSRAMRRIGSVHCILSFLFNTTVLAMMINIAAGLF</sequence>
<protein>
    <submittedName>
        <fullName evidence="2">Putative membrane protein</fullName>
    </submittedName>
</protein>
<feature type="transmembrane region" description="Helical" evidence="1">
    <location>
        <begin position="126"/>
        <end position="149"/>
    </location>
</feature>
<feature type="transmembrane region" description="Helical" evidence="1">
    <location>
        <begin position="206"/>
        <end position="227"/>
    </location>
</feature>
<gene>
    <name evidence="2" type="ORF">DFR38_13318</name>
</gene>
<dbReference type="OrthoDB" id="64737at2"/>
<dbReference type="EMBL" id="QJKC01000033">
    <property type="protein sequence ID" value="PXX38819.1"/>
    <property type="molecule type" value="Genomic_DNA"/>
</dbReference>
<comment type="caution">
    <text evidence="2">The sequence shown here is derived from an EMBL/GenBank/DDBJ whole genome shotgun (WGS) entry which is preliminary data.</text>
</comment>
<feature type="transmembrane region" description="Helical" evidence="1">
    <location>
        <begin position="48"/>
        <end position="69"/>
    </location>
</feature>
<organism evidence="2 3">
    <name type="scientific">Aquitalea magnusonii</name>
    <dbReference type="NCBI Taxonomy" id="332411"/>
    <lineage>
        <taxon>Bacteria</taxon>
        <taxon>Pseudomonadati</taxon>
        <taxon>Pseudomonadota</taxon>
        <taxon>Betaproteobacteria</taxon>
        <taxon>Neisseriales</taxon>
        <taxon>Chromobacteriaceae</taxon>
        <taxon>Aquitalea</taxon>
    </lineage>
</organism>
<keyword evidence="1" id="KW-1133">Transmembrane helix</keyword>
<evidence type="ECO:0000313" key="3">
    <source>
        <dbReference type="Proteomes" id="UP000248395"/>
    </source>
</evidence>
<reference evidence="2 3" key="1">
    <citation type="submission" date="2018-05" db="EMBL/GenBank/DDBJ databases">
        <title>Genomic Encyclopedia of Type Strains, Phase IV (KMG-IV): sequencing the most valuable type-strain genomes for metagenomic binning, comparative biology and taxonomic classification.</title>
        <authorList>
            <person name="Goeker M."/>
        </authorList>
    </citation>
    <scope>NUCLEOTIDE SEQUENCE [LARGE SCALE GENOMIC DNA]</scope>
    <source>
        <strain evidence="2 3">DSM 25134</strain>
    </source>
</reference>
<proteinExistence type="predicted"/>
<dbReference type="Proteomes" id="UP000248395">
    <property type="component" value="Unassembled WGS sequence"/>
</dbReference>
<dbReference type="RefSeq" id="WP_059285916.1">
    <property type="nucleotide sequence ID" value="NZ_QJKC01000033.1"/>
</dbReference>
<dbReference type="AlphaFoldDB" id="A0A318ITK0"/>
<keyword evidence="3" id="KW-1185">Reference proteome</keyword>
<name>A0A318ITK0_9NEIS</name>
<dbReference type="InterPro" id="IPR009781">
    <property type="entry name" value="DUF1345"/>
</dbReference>
<keyword evidence="1" id="KW-0472">Membrane</keyword>
<dbReference type="Pfam" id="PF07077">
    <property type="entry name" value="DUF1345"/>
    <property type="match status" value="1"/>
</dbReference>
<evidence type="ECO:0000313" key="2">
    <source>
        <dbReference type="EMBL" id="PXX38819.1"/>
    </source>
</evidence>
<keyword evidence="1" id="KW-0812">Transmembrane</keyword>
<feature type="transmembrane region" description="Helical" evidence="1">
    <location>
        <begin position="90"/>
        <end position="114"/>
    </location>
</feature>
<evidence type="ECO:0000256" key="1">
    <source>
        <dbReference type="SAM" id="Phobius"/>
    </source>
</evidence>